<dbReference type="AlphaFoldDB" id="A0AAV2TR55"/>
<evidence type="ECO:0000313" key="4">
    <source>
        <dbReference type="Proteomes" id="UP001497525"/>
    </source>
</evidence>
<feature type="region of interest" description="Disordered" evidence="1">
    <location>
        <begin position="120"/>
        <end position="139"/>
    </location>
</feature>
<feature type="signal peptide" evidence="2">
    <location>
        <begin position="1"/>
        <end position="20"/>
    </location>
</feature>
<dbReference type="EMBL" id="CAXLJL010000523">
    <property type="protein sequence ID" value="CAL5138750.1"/>
    <property type="molecule type" value="Genomic_DNA"/>
</dbReference>
<organism evidence="3 4">
    <name type="scientific">Calicophoron daubneyi</name>
    <name type="common">Rumen fluke</name>
    <name type="synonym">Paramphistomum daubneyi</name>
    <dbReference type="NCBI Taxonomy" id="300641"/>
    <lineage>
        <taxon>Eukaryota</taxon>
        <taxon>Metazoa</taxon>
        <taxon>Spiralia</taxon>
        <taxon>Lophotrochozoa</taxon>
        <taxon>Platyhelminthes</taxon>
        <taxon>Trematoda</taxon>
        <taxon>Digenea</taxon>
        <taxon>Plagiorchiida</taxon>
        <taxon>Pronocephalata</taxon>
        <taxon>Paramphistomoidea</taxon>
        <taxon>Paramphistomidae</taxon>
        <taxon>Calicophoron</taxon>
    </lineage>
</organism>
<proteinExistence type="predicted"/>
<protein>
    <submittedName>
        <fullName evidence="3">Uncharacterized protein</fullName>
    </submittedName>
</protein>
<dbReference type="Proteomes" id="UP001497525">
    <property type="component" value="Unassembled WGS sequence"/>
</dbReference>
<reference evidence="3" key="1">
    <citation type="submission" date="2024-06" db="EMBL/GenBank/DDBJ databases">
        <authorList>
            <person name="Liu X."/>
            <person name="Lenzi L."/>
            <person name="Haldenby T S."/>
            <person name="Uol C."/>
        </authorList>
    </citation>
    <scope>NUCLEOTIDE SEQUENCE</scope>
</reference>
<gene>
    <name evidence="3" type="ORF">CDAUBV1_LOCUS13558</name>
</gene>
<evidence type="ECO:0000313" key="3">
    <source>
        <dbReference type="EMBL" id="CAL5138750.1"/>
    </source>
</evidence>
<accession>A0AAV2TR55</accession>
<evidence type="ECO:0000256" key="1">
    <source>
        <dbReference type="SAM" id="MobiDB-lite"/>
    </source>
</evidence>
<comment type="caution">
    <text evidence="3">The sequence shown here is derived from an EMBL/GenBank/DDBJ whole genome shotgun (WGS) entry which is preliminary data.</text>
</comment>
<feature type="chain" id="PRO_5043640573" evidence="2">
    <location>
        <begin position="21"/>
        <end position="139"/>
    </location>
</feature>
<evidence type="ECO:0000256" key="2">
    <source>
        <dbReference type="SAM" id="SignalP"/>
    </source>
</evidence>
<name>A0AAV2TR55_CALDB</name>
<keyword evidence="2" id="KW-0732">Signal</keyword>
<sequence>MRSVILFGLIFVCLVGWISSQGQKLEKEEFQKCVKQCAEQYEGCTKTIHKYWKNFLKNKKRIMREMVKCCLAGETDRDAPASLSFATCVRDNCNAQMWGCNMKRRHIGFLSEEEKKEILSKEAKRKEEEAKKLAAERAA</sequence>